<reference evidence="2 3" key="1">
    <citation type="submission" date="2018-04" db="EMBL/GenBank/DDBJ databases">
        <authorList>
            <person name="Vogel A."/>
        </authorList>
    </citation>
    <scope>NUCLEOTIDE SEQUENCE [LARGE SCALE GENOMIC DNA]</scope>
</reference>
<evidence type="ECO:0000313" key="2">
    <source>
        <dbReference type="EMBL" id="VFQ80909.1"/>
    </source>
</evidence>
<protein>
    <submittedName>
        <fullName evidence="2">Uncharacterized protein</fullName>
    </submittedName>
</protein>
<feature type="region of interest" description="Disordered" evidence="1">
    <location>
        <begin position="37"/>
        <end position="65"/>
    </location>
</feature>
<dbReference type="Proteomes" id="UP000595140">
    <property type="component" value="Unassembled WGS sequence"/>
</dbReference>
<sequence>MLLKALPLGDVRKELQRNPLPTYQEMLARAKYLALEEEDDEVPVKKEKKSVQPAGDSRKRKDFRRGSNPTVKAYCIQLAYGSHDLPLRNEGQAQINSGVPRWVGDIHVPFGTTGVEDLECVISFPHLCMKLPTSTGVGVAMGNQSLSWSCYVRATKSYARIVENVNMICAAIQREEGQPMEEPGEEGEEVILDPAKPGRKVKVSKALGLILESSVIGWPVDQAHRQVKQKKRFLSLERRDFVTKEISEIQLLVESQIAEYYQGMKPEDEKFENGERDYRFITHEYEESEMEDEQMRSFGSELDEEQQVLRWTATPVYRKKGLAQLNQFRACFLIESGNDDEHVIKLSSSSSSLRYIMRVVVKENLLEYISSGCLDDLLLSTLTVFSNSVWGTFRVTGSVPSLANLSFAICGAVFSFSDWMALKKPKSRMLRSGELGGWLVRMMLKPFPLAAAINSGSVVEMCGFALSCWRKGVTRLASLSYCDPSVTVRPCLVSVTLRRSAAAVRRARQGAAVVAAVPPFPRRTAGIAKQGQRQPLSLPTRFQLLQFRDFDNAKPPRKQEQIEQIKGEET</sequence>
<dbReference type="EMBL" id="OOIL02002225">
    <property type="protein sequence ID" value="VFQ80909.1"/>
    <property type="molecule type" value="Genomic_DNA"/>
</dbReference>
<keyword evidence="3" id="KW-1185">Reference proteome</keyword>
<name>A0A484LXD5_9ASTE</name>
<evidence type="ECO:0000256" key="1">
    <source>
        <dbReference type="SAM" id="MobiDB-lite"/>
    </source>
</evidence>
<organism evidence="2 3">
    <name type="scientific">Cuscuta campestris</name>
    <dbReference type="NCBI Taxonomy" id="132261"/>
    <lineage>
        <taxon>Eukaryota</taxon>
        <taxon>Viridiplantae</taxon>
        <taxon>Streptophyta</taxon>
        <taxon>Embryophyta</taxon>
        <taxon>Tracheophyta</taxon>
        <taxon>Spermatophyta</taxon>
        <taxon>Magnoliopsida</taxon>
        <taxon>eudicotyledons</taxon>
        <taxon>Gunneridae</taxon>
        <taxon>Pentapetalae</taxon>
        <taxon>asterids</taxon>
        <taxon>lamiids</taxon>
        <taxon>Solanales</taxon>
        <taxon>Convolvulaceae</taxon>
        <taxon>Cuscuteae</taxon>
        <taxon>Cuscuta</taxon>
        <taxon>Cuscuta subgen. Grammica</taxon>
        <taxon>Cuscuta sect. Cleistogrammica</taxon>
    </lineage>
</organism>
<feature type="region of interest" description="Disordered" evidence="1">
    <location>
        <begin position="551"/>
        <end position="570"/>
    </location>
</feature>
<dbReference type="OrthoDB" id="1306287at2759"/>
<accession>A0A484LXD5</accession>
<evidence type="ECO:0000313" key="3">
    <source>
        <dbReference type="Proteomes" id="UP000595140"/>
    </source>
</evidence>
<dbReference type="AlphaFoldDB" id="A0A484LXD5"/>
<proteinExistence type="predicted"/>
<gene>
    <name evidence="2" type="ORF">CCAM_LOCUS22685</name>
</gene>